<gene>
    <name evidence="3" type="ORF">SAMN05216490_4336</name>
</gene>
<proteinExistence type="predicted"/>
<sequence>MQLDNDRSGEAELIRLLLKRQSELNSLLEVTRAINKNTATPVLIQMLEVILQNYLQIGRFRFLIQQDDSFACISKYGGVIEPVSALHRACISFKKIKVPTPVSSHSNSVLKQYDYFIPIYHKSKAIAFALIGNFNTSAEMVSNDLTFIQTLINVILVALENKKLFKERLQSERFQREMELAVEVQNMLVPVRIHKDKGVEIDARYLPHQNIGGDYFDFIRLNEHEFLWCIADVSGKGISAALLMANFQASLHAWATVENDLINIVERLNKIVLNNTKGERFITLFIAKYDEKTRLLNYINAGHNPSILYSKGEAVQLKLGTTMLGVFEELPFINQGEIDIDPESLLFNYTDGLMDYEYQGVKSWNEDKLLKFLLQHGEQSPDHFNQNLLDHIKVVTKGKAIDDITLLTLRIF</sequence>
<dbReference type="InterPro" id="IPR036457">
    <property type="entry name" value="PPM-type-like_dom_sf"/>
</dbReference>
<dbReference type="Gene3D" id="3.60.40.10">
    <property type="entry name" value="PPM-type phosphatase domain"/>
    <property type="match status" value="1"/>
</dbReference>
<dbReference type="SUPFAM" id="SSF81606">
    <property type="entry name" value="PP2C-like"/>
    <property type="match status" value="1"/>
</dbReference>
<accession>A0A1H2BTP1</accession>
<evidence type="ECO:0000259" key="2">
    <source>
        <dbReference type="SMART" id="SM00331"/>
    </source>
</evidence>
<dbReference type="Proteomes" id="UP000199679">
    <property type="component" value="Chromosome I"/>
</dbReference>
<evidence type="ECO:0000313" key="3">
    <source>
        <dbReference type="EMBL" id="SDT61442.1"/>
    </source>
</evidence>
<dbReference type="AlphaFoldDB" id="A0A1H2BTP1"/>
<dbReference type="SUPFAM" id="SSF55781">
    <property type="entry name" value="GAF domain-like"/>
    <property type="match status" value="1"/>
</dbReference>
<dbReference type="InterPro" id="IPR052016">
    <property type="entry name" value="Bact_Sigma-Reg"/>
</dbReference>
<dbReference type="Pfam" id="PF07228">
    <property type="entry name" value="SpoIIE"/>
    <property type="match status" value="1"/>
</dbReference>
<feature type="domain" description="PPM-type phosphatase" evidence="2">
    <location>
        <begin position="196"/>
        <end position="411"/>
    </location>
</feature>
<keyword evidence="1" id="KW-0378">Hydrolase</keyword>
<evidence type="ECO:0000256" key="1">
    <source>
        <dbReference type="ARBA" id="ARBA00022801"/>
    </source>
</evidence>
<reference evidence="3 4" key="1">
    <citation type="submission" date="2016-10" db="EMBL/GenBank/DDBJ databases">
        <authorList>
            <person name="de Groot N.N."/>
        </authorList>
    </citation>
    <scope>NUCLEOTIDE SEQUENCE [LARGE SCALE GENOMIC DNA]</scope>
    <source>
        <strain evidence="3 4">MP1X4</strain>
    </source>
</reference>
<dbReference type="PANTHER" id="PTHR43156">
    <property type="entry name" value="STAGE II SPORULATION PROTEIN E-RELATED"/>
    <property type="match status" value="1"/>
</dbReference>
<organism evidence="3 4">
    <name type="scientific">Mucilaginibacter mallensis</name>
    <dbReference type="NCBI Taxonomy" id="652787"/>
    <lineage>
        <taxon>Bacteria</taxon>
        <taxon>Pseudomonadati</taxon>
        <taxon>Bacteroidota</taxon>
        <taxon>Sphingobacteriia</taxon>
        <taxon>Sphingobacteriales</taxon>
        <taxon>Sphingobacteriaceae</taxon>
        <taxon>Mucilaginibacter</taxon>
    </lineage>
</organism>
<dbReference type="OrthoDB" id="9763484at2"/>
<evidence type="ECO:0000313" key="4">
    <source>
        <dbReference type="Proteomes" id="UP000199679"/>
    </source>
</evidence>
<protein>
    <submittedName>
        <fullName evidence="3">Sigma-B regulation protein RsbU (Phosphoserine phosphatase)</fullName>
    </submittedName>
</protein>
<dbReference type="SMART" id="SM00331">
    <property type="entry name" value="PP2C_SIG"/>
    <property type="match status" value="1"/>
</dbReference>
<dbReference type="EMBL" id="LT629740">
    <property type="protein sequence ID" value="SDT61442.1"/>
    <property type="molecule type" value="Genomic_DNA"/>
</dbReference>
<dbReference type="GO" id="GO:0016791">
    <property type="term" value="F:phosphatase activity"/>
    <property type="evidence" value="ECO:0007669"/>
    <property type="project" value="TreeGrafter"/>
</dbReference>
<name>A0A1H2BTP1_MUCMA</name>
<keyword evidence="4" id="KW-1185">Reference proteome</keyword>
<dbReference type="PANTHER" id="PTHR43156:SF2">
    <property type="entry name" value="STAGE II SPORULATION PROTEIN E"/>
    <property type="match status" value="1"/>
</dbReference>
<dbReference type="RefSeq" id="WP_091378020.1">
    <property type="nucleotide sequence ID" value="NZ_LT629740.1"/>
</dbReference>
<dbReference type="STRING" id="652787.SAMN05216490_4336"/>
<dbReference type="InterPro" id="IPR001932">
    <property type="entry name" value="PPM-type_phosphatase-like_dom"/>
</dbReference>